<dbReference type="InterPro" id="IPR036390">
    <property type="entry name" value="WH_DNA-bd_sf"/>
</dbReference>
<name>A0AAJ4DK83_STEMA</name>
<sequence>MRKADRLFQLVNLIRVRQPVTAAVLAAELGLSVRSIYRYVDDLSVAGIPLYGEAGIGYRLDPGFELPPLSLDAAEAEALQLAVEMLACSGAGDLQPAARSLLHKLQAAMPTRATSPRTARALRAIPVSLPCWQPLHTAIADGRSVQLRYRTLQGASSERTVHPLGLFHWGQHWTLGSWCALRQDYRDFRLDQIEALAEAEGLDLPAQVGLEAYLRHQQRAWALRGH</sequence>
<dbReference type="Pfam" id="PF08279">
    <property type="entry name" value="HTH_11"/>
    <property type="match status" value="1"/>
</dbReference>
<dbReference type="SUPFAM" id="SSF46785">
    <property type="entry name" value="Winged helix' DNA-binding domain"/>
    <property type="match status" value="1"/>
</dbReference>
<dbReference type="RefSeq" id="WP_061480426.1">
    <property type="nucleotide sequence ID" value="NZ_CP031058.1"/>
</dbReference>
<dbReference type="Proteomes" id="UP000515598">
    <property type="component" value="Chromosome"/>
</dbReference>
<accession>A0AAJ4DK83</accession>
<dbReference type="AlphaFoldDB" id="A0AAJ4DK83"/>
<dbReference type="InterPro" id="IPR026881">
    <property type="entry name" value="WYL_dom"/>
</dbReference>
<dbReference type="PANTHER" id="PTHR34580">
    <property type="match status" value="1"/>
</dbReference>
<evidence type="ECO:0000313" key="4">
    <source>
        <dbReference type="Proteomes" id="UP000515598"/>
    </source>
</evidence>
<dbReference type="InterPro" id="IPR013196">
    <property type="entry name" value="HTH_11"/>
</dbReference>
<dbReference type="InterPro" id="IPR036388">
    <property type="entry name" value="WH-like_DNA-bd_sf"/>
</dbReference>
<protein>
    <recommendedName>
        <fullName evidence="5">YafY family transcriptional regulator</fullName>
    </recommendedName>
</protein>
<dbReference type="InterPro" id="IPR051534">
    <property type="entry name" value="CBASS_pafABC_assoc_protein"/>
</dbReference>
<gene>
    <name evidence="3" type="ORF">GPNADHDJ_03549</name>
</gene>
<dbReference type="EMBL" id="CP060025">
    <property type="protein sequence ID" value="QNG79316.1"/>
    <property type="molecule type" value="Genomic_DNA"/>
</dbReference>
<evidence type="ECO:0000259" key="2">
    <source>
        <dbReference type="Pfam" id="PF13280"/>
    </source>
</evidence>
<evidence type="ECO:0000259" key="1">
    <source>
        <dbReference type="Pfam" id="PF08279"/>
    </source>
</evidence>
<dbReference type="Gene3D" id="1.10.10.10">
    <property type="entry name" value="Winged helix-like DNA-binding domain superfamily/Winged helix DNA-binding domain"/>
    <property type="match status" value="1"/>
</dbReference>
<evidence type="ECO:0000313" key="3">
    <source>
        <dbReference type="EMBL" id="QNG79316.1"/>
    </source>
</evidence>
<dbReference type="Pfam" id="PF13280">
    <property type="entry name" value="WYL"/>
    <property type="match status" value="1"/>
</dbReference>
<organism evidence="3 4">
    <name type="scientific">Stenotrophomonas maltophilia</name>
    <name type="common">Pseudomonas maltophilia</name>
    <name type="synonym">Xanthomonas maltophilia</name>
    <dbReference type="NCBI Taxonomy" id="40324"/>
    <lineage>
        <taxon>Bacteria</taxon>
        <taxon>Pseudomonadati</taxon>
        <taxon>Pseudomonadota</taxon>
        <taxon>Gammaproteobacteria</taxon>
        <taxon>Lysobacterales</taxon>
        <taxon>Lysobacteraceae</taxon>
        <taxon>Stenotrophomonas</taxon>
        <taxon>Stenotrophomonas maltophilia group</taxon>
    </lineage>
</organism>
<dbReference type="PANTHER" id="PTHR34580:SF3">
    <property type="entry name" value="PROTEIN PAFB"/>
    <property type="match status" value="1"/>
</dbReference>
<feature type="domain" description="WYL" evidence="2">
    <location>
        <begin position="133"/>
        <end position="196"/>
    </location>
</feature>
<dbReference type="PROSITE" id="PS52050">
    <property type="entry name" value="WYL"/>
    <property type="match status" value="1"/>
</dbReference>
<proteinExistence type="predicted"/>
<reference evidence="3 4" key="1">
    <citation type="submission" date="2020-08" db="EMBL/GenBank/DDBJ databases">
        <title>Phenotypic and transcriptomic analysis of seven clinical Stenotrophomonas maltophilia isolates identify a small set of shared and commonly regulated genes involved in biofilm lifestyle.</title>
        <authorList>
            <person name="Alio I."/>
            <person name="Gudzuhn M."/>
            <person name="Streit W."/>
        </authorList>
    </citation>
    <scope>NUCLEOTIDE SEQUENCE [LARGE SCALE GENOMIC DNA]</scope>
    <source>
        <strain evidence="3 4">UHH_SKK55</strain>
    </source>
</reference>
<evidence type="ECO:0008006" key="5">
    <source>
        <dbReference type="Google" id="ProtNLM"/>
    </source>
</evidence>
<feature type="domain" description="Helix-turn-helix type 11" evidence="1">
    <location>
        <begin position="6"/>
        <end position="59"/>
    </location>
</feature>